<organism evidence="2">
    <name type="scientific">freshwater metagenome</name>
    <dbReference type="NCBI Taxonomy" id="449393"/>
    <lineage>
        <taxon>unclassified sequences</taxon>
        <taxon>metagenomes</taxon>
        <taxon>ecological metagenomes</taxon>
    </lineage>
</organism>
<dbReference type="PANTHER" id="PTHR11236">
    <property type="entry name" value="AMINOBENZOATE/ANTHRANILATE SYNTHASE"/>
    <property type="match status" value="1"/>
</dbReference>
<dbReference type="GO" id="GO:0046820">
    <property type="term" value="F:4-amino-4-deoxychorismate synthase activity"/>
    <property type="evidence" value="ECO:0007669"/>
    <property type="project" value="TreeGrafter"/>
</dbReference>
<gene>
    <name evidence="2" type="ORF">UFOPK2593_00994</name>
</gene>
<dbReference type="SUPFAM" id="SSF56322">
    <property type="entry name" value="ADC synthase"/>
    <property type="match status" value="1"/>
</dbReference>
<dbReference type="PRINTS" id="PR00095">
    <property type="entry name" value="ANTSNTHASEI"/>
</dbReference>
<feature type="domain" description="Chorismate-utilising enzyme C-terminal" evidence="1">
    <location>
        <begin position="105"/>
        <end position="349"/>
    </location>
</feature>
<dbReference type="InterPro" id="IPR015890">
    <property type="entry name" value="Chorismate_C"/>
</dbReference>
<accession>A0A6J6QEN2</accession>
<dbReference type="InterPro" id="IPR019999">
    <property type="entry name" value="Anth_synth_I-like"/>
</dbReference>
<dbReference type="EMBL" id="CAEZXW010000064">
    <property type="protein sequence ID" value="CAB4707903.1"/>
    <property type="molecule type" value="Genomic_DNA"/>
</dbReference>
<dbReference type="Pfam" id="PF00425">
    <property type="entry name" value="Chorismate_bind"/>
    <property type="match status" value="1"/>
</dbReference>
<dbReference type="InterPro" id="IPR005801">
    <property type="entry name" value="ADC_synthase"/>
</dbReference>
<dbReference type="PANTHER" id="PTHR11236:SF50">
    <property type="entry name" value="AMINODEOXYCHORISMATE SYNTHASE COMPONENT 1"/>
    <property type="match status" value="1"/>
</dbReference>
<dbReference type="Gene3D" id="3.60.120.10">
    <property type="entry name" value="Anthranilate synthase"/>
    <property type="match status" value="1"/>
</dbReference>
<proteinExistence type="predicted"/>
<sequence>MGSLPQTGWIRATIPRGAYPSPVSLTTPIAPGEPLFWGDGLLARGLAEVRNDLDALSEPGFWVVIATFECQYTFARFDEVTRGPEGAQAMGWAPQALSWSSSLSQAEYMNGVEAIRENIARGQVYQTNLCRILSAPIDPAVDLFPLALHLATENPAPHSRYVRIPGMEIASASPERFLSRDGASILTTPIKGTATTPEQLLAKDNDENVMIVDLMRNDLGSICRTGSISVPRLLALETHPGLVHLVSDVRGELREAITWSEIFAATMPPGSVSGAPKSSALEIISALEPTPRGPYCGAIGWVHGERAELAVGIRTFWMEGDRKYLKFGTGAGITWGSDPQGEWAETELKAARLIALASGNEVASFS</sequence>
<evidence type="ECO:0000259" key="1">
    <source>
        <dbReference type="Pfam" id="PF00425"/>
    </source>
</evidence>
<reference evidence="2" key="1">
    <citation type="submission" date="2020-05" db="EMBL/GenBank/DDBJ databases">
        <authorList>
            <person name="Chiriac C."/>
            <person name="Salcher M."/>
            <person name="Ghai R."/>
            <person name="Kavagutti S V."/>
        </authorList>
    </citation>
    <scope>NUCLEOTIDE SEQUENCE</scope>
</reference>
<dbReference type="GO" id="GO:0000162">
    <property type="term" value="P:L-tryptophan biosynthetic process"/>
    <property type="evidence" value="ECO:0007669"/>
    <property type="project" value="TreeGrafter"/>
</dbReference>
<dbReference type="AlphaFoldDB" id="A0A6J6QEN2"/>
<protein>
    <submittedName>
        <fullName evidence="2">Unannotated protein</fullName>
    </submittedName>
</protein>
<name>A0A6J6QEN2_9ZZZZ</name>
<evidence type="ECO:0000313" key="2">
    <source>
        <dbReference type="EMBL" id="CAB4707903.1"/>
    </source>
</evidence>